<dbReference type="EMBL" id="GBRH01250267">
    <property type="protein sequence ID" value="JAD47628.1"/>
    <property type="molecule type" value="Transcribed_RNA"/>
</dbReference>
<reference evidence="1" key="2">
    <citation type="journal article" date="2015" name="Data Brief">
        <title>Shoot transcriptome of the giant reed, Arundo donax.</title>
        <authorList>
            <person name="Barrero R.A."/>
            <person name="Guerrero F.D."/>
            <person name="Moolhuijzen P."/>
            <person name="Goolsby J.A."/>
            <person name="Tidwell J."/>
            <person name="Bellgard S.E."/>
            <person name="Bellgard M.I."/>
        </authorList>
    </citation>
    <scope>NUCLEOTIDE SEQUENCE</scope>
    <source>
        <tissue evidence="1">Shoot tissue taken approximately 20 cm above the soil surface</tissue>
    </source>
</reference>
<proteinExistence type="predicted"/>
<organism evidence="1">
    <name type="scientific">Arundo donax</name>
    <name type="common">Giant reed</name>
    <name type="synonym">Donax arundinaceus</name>
    <dbReference type="NCBI Taxonomy" id="35708"/>
    <lineage>
        <taxon>Eukaryota</taxon>
        <taxon>Viridiplantae</taxon>
        <taxon>Streptophyta</taxon>
        <taxon>Embryophyta</taxon>
        <taxon>Tracheophyta</taxon>
        <taxon>Spermatophyta</taxon>
        <taxon>Magnoliopsida</taxon>
        <taxon>Liliopsida</taxon>
        <taxon>Poales</taxon>
        <taxon>Poaceae</taxon>
        <taxon>PACMAD clade</taxon>
        <taxon>Arundinoideae</taxon>
        <taxon>Arundineae</taxon>
        <taxon>Arundo</taxon>
    </lineage>
</organism>
<dbReference type="AlphaFoldDB" id="A0A0A9ACL2"/>
<reference evidence="1" key="1">
    <citation type="submission" date="2014-09" db="EMBL/GenBank/DDBJ databases">
        <authorList>
            <person name="Magalhaes I.L.F."/>
            <person name="Oliveira U."/>
            <person name="Santos F.R."/>
            <person name="Vidigal T.H.D.A."/>
            <person name="Brescovit A.D."/>
            <person name="Santos A.J."/>
        </authorList>
    </citation>
    <scope>NUCLEOTIDE SEQUENCE</scope>
    <source>
        <tissue evidence="1">Shoot tissue taken approximately 20 cm above the soil surface</tissue>
    </source>
</reference>
<sequence length="48" mass="5619">MFWEFANGKQIVMANLKSLHLIFQFENVQYPYHANNMLATLPGVLKCF</sequence>
<evidence type="ECO:0000313" key="1">
    <source>
        <dbReference type="EMBL" id="JAD47628.1"/>
    </source>
</evidence>
<protein>
    <submittedName>
        <fullName evidence="1">Uncharacterized protein</fullName>
    </submittedName>
</protein>
<name>A0A0A9ACL2_ARUDO</name>
<accession>A0A0A9ACL2</accession>